<keyword evidence="1 3" id="KW-0732">Signal</keyword>
<comment type="caution">
    <text evidence="5">The sequence shown here is derived from an EMBL/GenBank/DDBJ whole genome shotgun (WGS) entry which is preliminary data.</text>
</comment>
<dbReference type="SUPFAM" id="SSF48230">
    <property type="entry name" value="Chondroitin AC/alginate lyase"/>
    <property type="match status" value="1"/>
</dbReference>
<evidence type="ECO:0000256" key="2">
    <source>
        <dbReference type="ARBA" id="ARBA00023239"/>
    </source>
</evidence>
<organism evidence="5 6">
    <name type="scientific">Mycena indigotica</name>
    <dbReference type="NCBI Taxonomy" id="2126181"/>
    <lineage>
        <taxon>Eukaryota</taxon>
        <taxon>Fungi</taxon>
        <taxon>Dikarya</taxon>
        <taxon>Basidiomycota</taxon>
        <taxon>Agaricomycotina</taxon>
        <taxon>Agaricomycetes</taxon>
        <taxon>Agaricomycetidae</taxon>
        <taxon>Agaricales</taxon>
        <taxon>Marasmiineae</taxon>
        <taxon>Mycenaceae</taxon>
        <taxon>Mycena</taxon>
    </lineage>
</organism>
<protein>
    <recommendedName>
        <fullName evidence="4">Alginate lyase domain-containing protein</fullName>
    </recommendedName>
</protein>
<accession>A0A8H6SZI6</accession>
<feature type="chain" id="PRO_5034224088" description="Alginate lyase domain-containing protein" evidence="3">
    <location>
        <begin position="19"/>
        <end position="531"/>
    </location>
</feature>
<dbReference type="Gene3D" id="1.50.10.100">
    <property type="entry name" value="Chondroitin AC/alginate lyase"/>
    <property type="match status" value="1"/>
</dbReference>
<evidence type="ECO:0000259" key="4">
    <source>
        <dbReference type="Pfam" id="PF05426"/>
    </source>
</evidence>
<dbReference type="RefSeq" id="XP_037221764.1">
    <property type="nucleotide sequence ID" value="XM_037361472.1"/>
</dbReference>
<evidence type="ECO:0000256" key="1">
    <source>
        <dbReference type="ARBA" id="ARBA00022729"/>
    </source>
</evidence>
<dbReference type="GO" id="GO:0042597">
    <property type="term" value="C:periplasmic space"/>
    <property type="evidence" value="ECO:0007669"/>
    <property type="project" value="InterPro"/>
</dbReference>
<evidence type="ECO:0000256" key="3">
    <source>
        <dbReference type="SAM" id="SignalP"/>
    </source>
</evidence>
<feature type="signal peptide" evidence="3">
    <location>
        <begin position="1"/>
        <end position="18"/>
    </location>
</feature>
<gene>
    <name evidence="5" type="ORF">MIND_00466200</name>
</gene>
<sequence>MTLPRLAILLALTPFSRGDIVDWVNVDYISKQTRTTALATKDAQNAVVSMARSTAANGPWTMTKNPQGVSPPSKDSHDYLSWAPYHWPQCNWCPAKTSGKQAQRGMSRQRRRSEAETEHQALLFFSTPTQLSELEEAAASKGKAPACTPSPTKPMPPSATWTTCPYEVQDGKVNPDVRTLTGPPSIVHVSDSVFYNAHCFALKGTRSCSQDAVRFIQAYFLTSSTKMNPNVNFGQIVRGPGQSGQQGAFTGVLDIRGIVKIVNAILVLKSAKSPDWTNTIDNAMTQWLSQYAKWLQASDIGKSVAGKANNHVTFYAVQLAAVLLASGDSDSAASTLNWYFQNKFREQIAKSGEQPFEAVRTRPFHYRCFHLEGLIAAAKLGDWLGLNFWQATSKYGATIQDAVDFTMRVDPKDEDATELLPHVAAIAAVYGDPKGSYAKFMKNLDSGYQKEPVWFYNQREAFTQASGRKAGNTRDAATCNPTCKPTDLIPFLQEYGFELESGLYVTCGMVAPYFCADDLPSVDSNSTSVDG</sequence>
<dbReference type="InterPro" id="IPR008929">
    <property type="entry name" value="Chondroitin_lyas"/>
</dbReference>
<keyword evidence="2" id="KW-0456">Lyase</keyword>
<keyword evidence="6" id="KW-1185">Reference proteome</keyword>
<proteinExistence type="predicted"/>
<evidence type="ECO:0000313" key="6">
    <source>
        <dbReference type="Proteomes" id="UP000636479"/>
    </source>
</evidence>
<dbReference type="GeneID" id="59343988"/>
<dbReference type="Pfam" id="PF05426">
    <property type="entry name" value="Alginate_lyase"/>
    <property type="match status" value="1"/>
</dbReference>
<dbReference type="Proteomes" id="UP000636479">
    <property type="component" value="Unassembled WGS sequence"/>
</dbReference>
<evidence type="ECO:0000313" key="5">
    <source>
        <dbReference type="EMBL" id="KAF7306745.1"/>
    </source>
</evidence>
<feature type="domain" description="Alginate lyase" evidence="4">
    <location>
        <begin position="70"/>
        <end position="408"/>
    </location>
</feature>
<dbReference type="AlphaFoldDB" id="A0A8H6SZI6"/>
<name>A0A8H6SZI6_9AGAR</name>
<dbReference type="InterPro" id="IPR008397">
    <property type="entry name" value="Alginate_lyase_dom"/>
</dbReference>
<dbReference type="GO" id="GO:0016829">
    <property type="term" value="F:lyase activity"/>
    <property type="evidence" value="ECO:0007669"/>
    <property type="project" value="UniProtKB-KW"/>
</dbReference>
<dbReference type="EMBL" id="JACAZF010000004">
    <property type="protein sequence ID" value="KAF7306745.1"/>
    <property type="molecule type" value="Genomic_DNA"/>
</dbReference>
<dbReference type="OrthoDB" id="63533at2759"/>
<reference evidence="5" key="1">
    <citation type="submission" date="2020-05" db="EMBL/GenBank/DDBJ databases">
        <title>Mycena genomes resolve the evolution of fungal bioluminescence.</title>
        <authorList>
            <person name="Tsai I.J."/>
        </authorList>
    </citation>
    <scope>NUCLEOTIDE SEQUENCE</scope>
    <source>
        <strain evidence="5">171206Taipei</strain>
    </source>
</reference>